<protein>
    <submittedName>
        <fullName evidence="1">Uncharacterized protein</fullName>
    </submittedName>
</protein>
<reference evidence="1 2" key="2">
    <citation type="submission" date="2012-02" db="EMBL/GenBank/DDBJ databases">
        <title>Improved High-Quality Draft sequence of Desulfobacter postgatei 2ac9.</title>
        <authorList>
            <consortium name="US DOE Joint Genome Institute"/>
            <person name="Lucas S."/>
            <person name="Han J."/>
            <person name="Lapidus A."/>
            <person name="Cheng J.-F."/>
            <person name="Goodwin L."/>
            <person name="Pitluck S."/>
            <person name="Peters L."/>
            <person name="Ovchinnikova G."/>
            <person name="Held B."/>
            <person name="Detter J.C."/>
            <person name="Han C."/>
            <person name="Tapia R."/>
            <person name="Land M."/>
            <person name="Hauser L."/>
            <person name="Kyrpides N."/>
            <person name="Ivanova N."/>
            <person name="Pagani I."/>
            <person name="Orellana R."/>
            <person name="Lovley D."/>
            <person name="Woyke T."/>
        </authorList>
    </citation>
    <scope>NUCLEOTIDE SEQUENCE [LARGE SCALE GENOMIC DNA]</scope>
    <source>
        <strain evidence="1 2">2ac9</strain>
    </source>
</reference>
<proteinExistence type="predicted"/>
<dbReference type="Proteomes" id="UP000005778">
    <property type="component" value="Chromosome"/>
</dbReference>
<evidence type="ECO:0000313" key="1">
    <source>
        <dbReference type="EMBL" id="EIM63773.1"/>
    </source>
</evidence>
<organism evidence="1 2">
    <name type="scientific">Desulfobacter postgatei 2ac9</name>
    <dbReference type="NCBI Taxonomy" id="879212"/>
    <lineage>
        <taxon>Bacteria</taxon>
        <taxon>Pseudomonadati</taxon>
        <taxon>Thermodesulfobacteriota</taxon>
        <taxon>Desulfobacteria</taxon>
        <taxon>Desulfobacterales</taxon>
        <taxon>Desulfobacteraceae</taxon>
        <taxon>Desulfobacter</taxon>
    </lineage>
</organism>
<gene>
    <name evidence="1" type="ORF">DespoDRAFT_01863</name>
</gene>
<reference evidence="1 2" key="1">
    <citation type="submission" date="2011-09" db="EMBL/GenBank/DDBJ databases">
        <authorList>
            <consortium name="US DOE Joint Genome Institute (JGI-PGF)"/>
            <person name="Lucas S."/>
            <person name="Han J."/>
            <person name="Lapidus A."/>
            <person name="Cheng J.-F."/>
            <person name="Goodwin L."/>
            <person name="Pitluck S."/>
            <person name="Peters L."/>
            <person name="Land M.L."/>
            <person name="Hauser L."/>
            <person name="Orellana R."/>
            <person name="Lovley D."/>
            <person name="Woyke T.J."/>
        </authorList>
    </citation>
    <scope>NUCLEOTIDE SEQUENCE [LARGE SCALE GENOMIC DNA]</scope>
    <source>
        <strain evidence="1 2">2ac9</strain>
    </source>
</reference>
<keyword evidence="2" id="KW-1185">Reference proteome</keyword>
<name>I5B2R0_9BACT</name>
<dbReference type="EMBL" id="CM001488">
    <property type="protein sequence ID" value="EIM63773.1"/>
    <property type="molecule type" value="Genomic_DNA"/>
</dbReference>
<accession>I5B2R0</accession>
<dbReference type="AlphaFoldDB" id="I5B2R0"/>
<evidence type="ECO:0000313" key="2">
    <source>
        <dbReference type="Proteomes" id="UP000005778"/>
    </source>
</evidence>
<dbReference type="HOGENOM" id="CLU_3409140_0_0_7"/>
<sequence length="29" mass="3509">MFIELLRKNGHGADTRLYDRVSYVSYEKF</sequence>